<dbReference type="Proteomes" id="UP000887229">
    <property type="component" value="Unassembled WGS sequence"/>
</dbReference>
<keyword evidence="3" id="KW-1185">Reference proteome</keyword>
<dbReference type="OrthoDB" id="5397087at2759"/>
<gene>
    <name evidence="2" type="ORF">F5Z01DRAFT_300472</name>
</gene>
<dbReference type="EMBL" id="MU251270">
    <property type="protein sequence ID" value="KAG9251216.1"/>
    <property type="molecule type" value="Genomic_DNA"/>
</dbReference>
<feature type="compositionally biased region" description="Polar residues" evidence="1">
    <location>
        <begin position="200"/>
        <end position="210"/>
    </location>
</feature>
<feature type="region of interest" description="Disordered" evidence="1">
    <location>
        <begin position="85"/>
        <end position="104"/>
    </location>
</feature>
<comment type="caution">
    <text evidence="2">The sequence shown here is derived from an EMBL/GenBank/DDBJ whole genome shotgun (WGS) entry which is preliminary data.</text>
</comment>
<proteinExistence type="predicted"/>
<feature type="compositionally biased region" description="Basic and acidic residues" evidence="1">
    <location>
        <begin position="23"/>
        <end position="36"/>
    </location>
</feature>
<protein>
    <submittedName>
        <fullName evidence="2">Uncharacterized protein</fullName>
    </submittedName>
</protein>
<evidence type="ECO:0000256" key="1">
    <source>
        <dbReference type="SAM" id="MobiDB-lite"/>
    </source>
</evidence>
<feature type="region of interest" description="Disordered" evidence="1">
    <location>
        <begin position="163"/>
        <end position="254"/>
    </location>
</feature>
<feature type="compositionally biased region" description="Polar residues" evidence="1">
    <location>
        <begin position="221"/>
        <end position="240"/>
    </location>
</feature>
<feature type="region of interest" description="Disordered" evidence="1">
    <location>
        <begin position="1"/>
        <end position="46"/>
    </location>
</feature>
<evidence type="ECO:0000313" key="2">
    <source>
        <dbReference type="EMBL" id="KAG9251216.1"/>
    </source>
</evidence>
<dbReference type="AlphaFoldDB" id="A0A9P7ZFY2"/>
<name>A0A9P7ZFY2_9HYPO</name>
<organism evidence="2 3">
    <name type="scientific">Emericellopsis atlantica</name>
    <dbReference type="NCBI Taxonomy" id="2614577"/>
    <lineage>
        <taxon>Eukaryota</taxon>
        <taxon>Fungi</taxon>
        <taxon>Dikarya</taxon>
        <taxon>Ascomycota</taxon>
        <taxon>Pezizomycotina</taxon>
        <taxon>Sordariomycetes</taxon>
        <taxon>Hypocreomycetidae</taxon>
        <taxon>Hypocreales</taxon>
        <taxon>Bionectriaceae</taxon>
        <taxon>Emericellopsis</taxon>
    </lineage>
</organism>
<dbReference type="RefSeq" id="XP_046115140.1">
    <property type="nucleotide sequence ID" value="XM_046258876.1"/>
</dbReference>
<accession>A0A9P7ZFY2</accession>
<evidence type="ECO:0000313" key="3">
    <source>
        <dbReference type="Proteomes" id="UP000887229"/>
    </source>
</evidence>
<dbReference type="GeneID" id="70289779"/>
<sequence length="354" mass="39816">MPKRAAPTTDTGARKISASDVSGIKKAERSHEENQERAYVAASRRQDRSIEARVQSARMASEIHKKRTGKGLRITEEIVRREEMYEEEEDDLPRSLRLLNPQMQTSSPEFNARIEAWMTNKMAMSQFMQRSNDAWAQNPVNRLFAQSFPDAGVHAQQITRQMSLGAPQQQTQQPQQQAPMQSPGPQSPHSQIPQSPMSPTFQQPFQSMPTHNHERHDSVASAVSPTNVGTKVSPTLTHDASTPATPAPQPQFVEDEPQSIFTADLPPEMRLLMGMPNMEPNPYSQNIYGHNWQSMDSGFYDGMAAAPQKLGEYDQPPADSMFGEAMGDDANWQYRTEEPAWDSFLNDNVWSSQE</sequence>
<reference evidence="2" key="1">
    <citation type="journal article" date="2021" name="IMA Fungus">
        <title>Genomic characterization of three marine fungi, including Emericellopsis atlantica sp. nov. with signatures of a generalist lifestyle and marine biomass degradation.</title>
        <authorList>
            <person name="Hagestad O.C."/>
            <person name="Hou L."/>
            <person name="Andersen J.H."/>
            <person name="Hansen E.H."/>
            <person name="Altermark B."/>
            <person name="Li C."/>
            <person name="Kuhnert E."/>
            <person name="Cox R.J."/>
            <person name="Crous P.W."/>
            <person name="Spatafora J.W."/>
            <person name="Lail K."/>
            <person name="Amirebrahimi M."/>
            <person name="Lipzen A."/>
            <person name="Pangilinan J."/>
            <person name="Andreopoulos W."/>
            <person name="Hayes R.D."/>
            <person name="Ng V."/>
            <person name="Grigoriev I.V."/>
            <person name="Jackson S.A."/>
            <person name="Sutton T.D.S."/>
            <person name="Dobson A.D.W."/>
            <person name="Rama T."/>
        </authorList>
    </citation>
    <scope>NUCLEOTIDE SEQUENCE</scope>
    <source>
        <strain evidence="2">TS7</strain>
    </source>
</reference>
<feature type="compositionally biased region" description="Low complexity" evidence="1">
    <location>
        <begin position="165"/>
        <end position="199"/>
    </location>
</feature>